<dbReference type="Proteomes" id="UP000245699">
    <property type="component" value="Unassembled WGS sequence"/>
</dbReference>
<protein>
    <recommendedName>
        <fullName evidence="2">carnosine N-methyltransferase</fullName>
        <ecNumber evidence="2">2.1.1.22</ecNumber>
    </recommendedName>
</protein>
<keyword evidence="7" id="KW-1185">Reference proteome</keyword>
<evidence type="ECO:0000256" key="5">
    <source>
        <dbReference type="ARBA" id="ARBA00022691"/>
    </source>
</evidence>
<dbReference type="STRING" id="61424.A0A2T9Z1Y6"/>
<organism evidence="6 7">
    <name type="scientific">Furculomyces boomerangus</name>
    <dbReference type="NCBI Taxonomy" id="61424"/>
    <lineage>
        <taxon>Eukaryota</taxon>
        <taxon>Fungi</taxon>
        <taxon>Fungi incertae sedis</taxon>
        <taxon>Zoopagomycota</taxon>
        <taxon>Kickxellomycotina</taxon>
        <taxon>Harpellomycetes</taxon>
        <taxon>Harpellales</taxon>
        <taxon>Harpellaceae</taxon>
        <taxon>Furculomyces</taxon>
    </lineage>
</organism>
<dbReference type="PANTHER" id="PTHR12303:SF6">
    <property type="entry name" value="CARNOSINE N-METHYLTRANSFERASE"/>
    <property type="match status" value="1"/>
</dbReference>
<dbReference type="GO" id="GO:0030735">
    <property type="term" value="F:carnosine N-methyltransferase activity"/>
    <property type="evidence" value="ECO:0007669"/>
    <property type="project" value="UniProtKB-EC"/>
</dbReference>
<dbReference type="Pfam" id="PF07942">
    <property type="entry name" value="CARME"/>
    <property type="match status" value="1"/>
</dbReference>
<sequence length="409" mass="46848">MQSLQEQSCGNGHSVDENDDYELEKQAINDIVAAFLYYKTYSSKALVYNRLKQIDSLPESHRKQIVQIGTIHKLKAIEKLIDSNYSLFLNIVYQNSIIFEDGILKNDIESSETVYDNIKEISEFFSLRRSKGLPPALPHHLDKLKSILNSFVRDWSDEGARERELTYTPVLQALEDIFSDCPVSNRSSLKVLVPGAGLGRLAFEIASRGFTCQGNEFSYFMLMSSNYILNHCKEKFEINIYPFIHQFSNVLNTEDQLRPVSIPDISPFQSFNNGMNNFSMAGGDFVQVYQDDNEIWDAVVTCFFIDTAKNPVHYLETIYKILKKGGVWINIGPLLWHFEDIPGESSVELTFQELMVLISNVGFSVDIKSIKMDIQSPYSENKKSMLKYIYNTPFFIARKKEVNMDLAAE</sequence>
<dbReference type="SUPFAM" id="SSF53335">
    <property type="entry name" value="S-adenosyl-L-methionine-dependent methyltransferases"/>
    <property type="match status" value="1"/>
</dbReference>
<accession>A0A2T9Z1Y6</accession>
<dbReference type="OrthoDB" id="978at2759"/>
<gene>
    <name evidence="6" type="ORF">BB559_001450</name>
</gene>
<dbReference type="AlphaFoldDB" id="A0A2T9Z1Y6"/>
<evidence type="ECO:0000256" key="3">
    <source>
        <dbReference type="ARBA" id="ARBA00022603"/>
    </source>
</evidence>
<keyword evidence="3" id="KW-0489">Methyltransferase</keyword>
<evidence type="ECO:0000256" key="4">
    <source>
        <dbReference type="ARBA" id="ARBA00022679"/>
    </source>
</evidence>
<dbReference type="SMART" id="SM01296">
    <property type="entry name" value="N2227"/>
    <property type="match status" value="1"/>
</dbReference>
<comment type="caution">
    <text evidence="6">The sequence shown here is derived from an EMBL/GenBank/DDBJ whole genome shotgun (WGS) entry which is preliminary data.</text>
</comment>
<name>A0A2T9Z1Y6_9FUNG</name>
<dbReference type="InterPro" id="IPR029063">
    <property type="entry name" value="SAM-dependent_MTases_sf"/>
</dbReference>
<keyword evidence="4" id="KW-0808">Transferase</keyword>
<dbReference type="EC" id="2.1.1.22" evidence="2"/>
<evidence type="ECO:0000313" key="7">
    <source>
        <dbReference type="Proteomes" id="UP000245699"/>
    </source>
</evidence>
<dbReference type="PANTHER" id="PTHR12303">
    <property type="entry name" value="CARNOSINE N-METHYLTRANSFERASE"/>
    <property type="match status" value="1"/>
</dbReference>
<dbReference type="InterPro" id="IPR012901">
    <property type="entry name" value="CARME"/>
</dbReference>
<keyword evidence="5" id="KW-0949">S-adenosyl-L-methionine</keyword>
<dbReference type="Gene3D" id="3.40.50.150">
    <property type="entry name" value="Vaccinia Virus protein VP39"/>
    <property type="match status" value="1"/>
</dbReference>
<evidence type="ECO:0000256" key="1">
    <source>
        <dbReference type="ARBA" id="ARBA00010086"/>
    </source>
</evidence>
<dbReference type="GO" id="GO:0032259">
    <property type="term" value="P:methylation"/>
    <property type="evidence" value="ECO:0007669"/>
    <property type="project" value="UniProtKB-KW"/>
</dbReference>
<evidence type="ECO:0000313" key="6">
    <source>
        <dbReference type="EMBL" id="PVU98618.1"/>
    </source>
</evidence>
<proteinExistence type="inferred from homology"/>
<dbReference type="EMBL" id="MBFT01000073">
    <property type="protein sequence ID" value="PVU98618.1"/>
    <property type="molecule type" value="Genomic_DNA"/>
</dbReference>
<reference evidence="6 7" key="1">
    <citation type="journal article" date="2018" name="MBio">
        <title>Comparative Genomics Reveals the Core Gene Toolbox for the Fungus-Insect Symbiosis.</title>
        <authorList>
            <person name="Wang Y."/>
            <person name="Stata M."/>
            <person name="Wang W."/>
            <person name="Stajich J.E."/>
            <person name="White M.M."/>
            <person name="Moncalvo J.M."/>
        </authorList>
    </citation>
    <scope>NUCLEOTIDE SEQUENCE [LARGE SCALE GENOMIC DNA]</scope>
    <source>
        <strain evidence="6 7">AUS-77-4</strain>
    </source>
</reference>
<evidence type="ECO:0000256" key="2">
    <source>
        <dbReference type="ARBA" id="ARBA00012003"/>
    </source>
</evidence>
<comment type="similarity">
    <text evidence="1">Belongs to the carnosine N-methyltransferase family.</text>
</comment>